<reference evidence="2 3" key="1">
    <citation type="journal article" date="2010" name="J. Bacteriol.">
        <title>Complete genome sequence of "Candidatus Puniceispirillum marinum" IMCC1322, a representative of the SAR116 clade in the Alphaproteobacteria.</title>
        <authorList>
            <person name="Oh H.M."/>
            <person name="Kwon K.K."/>
            <person name="Kang I."/>
            <person name="Kang S.G."/>
            <person name="Lee J.H."/>
            <person name="Kim S.J."/>
            <person name="Cho J.C."/>
        </authorList>
    </citation>
    <scope>NUCLEOTIDE SEQUENCE [LARGE SCALE GENOMIC DNA]</scope>
    <source>
        <strain evidence="2 3">IMCC1322</strain>
    </source>
</reference>
<feature type="domain" description="Xylose isomerase-like TIM barrel" evidence="1">
    <location>
        <begin position="45"/>
        <end position="293"/>
    </location>
</feature>
<accession>D5BQ22</accession>
<dbReference type="InterPro" id="IPR050312">
    <property type="entry name" value="IolE/XylAMocC-like"/>
</dbReference>
<proteinExistence type="predicted"/>
<dbReference type="GO" id="GO:0016853">
    <property type="term" value="F:isomerase activity"/>
    <property type="evidence" value="ECO:0007669"/>
    <property type="project" value="UniProtKB-KW"/>
</dbReference>
<dbReference type="Gene3D" id="3.20.20.150">
    <property type="entry name" value="Divalent-metal-dependent TIM barrel enzymes"/>
    <property type="match status" value="1"/>
</dbReference>
<dbReference type="Pfam" id="PF01261">
    <property type="entry name" value="AP_endonuc_2"/>
    <property type="match status" value="1"/>
</dbReference>
<dbReference type="EC" id="4.2.1.-" evidence="2"/>
<dbReference type="Proteomes" id="UP000007460">
    <property type="component" value="Chromosome"/>
</dbReference>
<dbReference type="STRING" id="488538.SAR116_0277"/>
<organism evidence="2 3">
    <name type="scientific">Puniceispirillum marinum (strain IMCC1322)</name>
    <dbReference type="NCBI Taxonomy" id="488538"/>
    <lineage>
        <taxon>Bacteria</taxon>
        <taxon>Pseudomonadati</taxon>
        <taxon>Pseudomonadota</taxon>
        <taxon>Alphaproteobacteria</taxon>
        <taxon>Candidatus Puniceispirillales</taxon>
        <taxon>Candidatus Puniceispirillaceae</taxon>
        <taxon>Candidatus Puniceispirillum</taxon>
    </lineage>
</organism>
<dbReference type="InterPro" id="IPR036237">
    <property type="entry name" value="Xyl_isomerase-like_sf"/>
</dbReference>
<protein>
    <submittedName>
        <fullName evidence="2">Xylose isomerase domain protein TIM barrel</fullName>
        <ecNumber evidence="2">4.2.1.-</ecNumber>
    </submittedName>
</protein>
<gene>
    <name evidence="2" type="ordered locus">SAR116_0277</name>
</gene>
<dbReference type="KEGG" id="apb:SAR116_0277"/>
<dbReference type="eggNOG" id="COG1082">
    <property type="taxonomic scope" value="Bacteria"/>
</dbReference>
<dbReference type="PANTHER" id="PTHR12110:SF41">
    <property type="entry name" value="INOSOSE DEHYDRATASE"/>
    <property type="match status" value="1"/>
</dbReference>
<dbReference type="OrthoDB" id="9804047at2"/>
<evidence type="ECO:0000259" key="1">
    <source>
        <dbReference type="Pfam" id="PF01261"/>
    </source>
</evidence>
<dbReference type="RefSeq" id="WP_013045150.1">
    <property type="nucleotide sequence ID" value="NC_014010.1"/>
</dbReference>
<dbReference type="HOGENOM" id="CLU_059523_0_0_5"/>
<name>D5BQ22_PUNMI</name>
<evidence type="ECO:0000313" key="2">
    <source>
        <dbReference type="EMBL" id="ADE38520.1"/>
    </source>
</evidence>
<dbReference type="AlphaFoldDB" id="D5BQ22"/>
<dbReference type="InterPro" id="IPR030823">
    <property type="entry name" value="IolE/MocC"/>
</dbReference>
<keyword evidence="2" id="KW-0456">Lyase</keyword>
<keyword evidence="3" id="KW-1185">Reference proteome</keyword>
<dbReference type="GO" id="GO:0016829">
    <property type="term" value="F:lyase activity"/>
    <property type="evidence" value="ECO:0007669"/>
    <property type="project" value="UniProtKB-KW"/>
</dbReference>
<evidence type="ECO:0000313" key="3">
    <source>
        <dbReference type="Proteomes" id="UP000007460"/>
    </source>
</evidence>
<dbReference type="SUPFAM" id="SSF51658">
    <property type="entry name" value="Xylose isomerase-like"/>
    <property type="match status" value="1"/>
</dbReference>
<dbReference type="NCBIfam" id="TIGR04379">
    <property type="entry name" value="myo_inos_iolE"/>
    <property type="match status" value="1"/>
</dbReference>
<dbReference type="EMBL" id="CP001751">
    <property type="protein sequence ID" value="ADE38520.1"/>
    <property type="molecule type" value="Genomic_DNA"/>
</dbReference>
<keyword evidence="2" id="KW-0413">Isomerase</keyword>
<dbReference type="PANTHER" id="PTHR12110">
    <property type="entry name" value="HYDROXYPYRUVATE ISOMERASE"/>
    <property type="match status" value="1"/>
</dbReference>
<dbReference type="InterPro" id="IPR013022">
    <property type="entry name" value="Xyl_isomerase-like_TIM-brl"/>
</dbReference>
<sequence length="311" mass="33643">MSSTIISPSASGLNVRLGMSPISWSNDDLPQLGGDTSLETCLIETREAGFTGTETGGKFPSNAVELGSVLGSHDLALVSGWYSGTMISNDIESEKRRITPQLELFRNVGAAVIVYGETFETVQNQQSRALASRPKLVDFDAVAYGRNLTLLAEYCADYGVPLTLHHHMGTAVESEAEIDTMMNNTGEAVNLLLDTGHLVFAGGDNASVISKYGQRINHVHTKDIRPDILAGIDRDEKSFLDCVLDGVFTVPGDGMIDYHDVMQRLADVGYEGWVIVEAEQDPIKANPLVYAKKGYDALMEALTKAGYGVTY</sequence>